<reference evidence="2 3" key="1">
    <citation type="submission" date="2020-08" db="EMBL/GenBank/DDBJ databases">
        <title>A Genomic Blueprint of the Chicken Gut Microbiome.</title>
        <authorList>
            <person name="Gilroy R."/>
            <person name="Ravi A."/>
            <person name="Getino M."/>
            <person name="Pursley I."/>
            <person name="Horton D.L."/>
            <person name="Alikhan N.-F."/>
            <person name="Baker D."/>
            <person name="Gharbi K."/>
            <person name="Hall N."/>
            <person name="Watson M."/>
            <person name="Adriaenssens E.M."/>
            <person name="Foster-Nyarko E."/>
            <person name="Jarju S."/>
            <person name="Secka A."/>
            <person name="Antonio M."/>
            <person name="Oren A."/>
            <person name="Chaudhuri R."/>
            <person name="La Ragione R.M."/>
            <person name="Hildebrand F."/>
            <person name="Pallen M.J."/>
        </authorList>
    </citation>
    <scope>NUCLEOTIDE SEQUENCE [LARGE SCALE GENOMIC DNA]</scope>
    <source>
        <strain evidence="2 3">Sa5BUN4</strain>
    </source>
</reference>
<protein>
    <submittedName>
        <fullName evidence="2">DUF3011 domain-containing protein</fullName>
    </submittedName>
</protein>
<dbReference type="InterPro" id="IPR021381">
    <property type="entry name" value="DUF3011"/>
</dbReference>
<dbReference type="Pfam" id="PF11218">
    <property type="entry name" value="DUF3011"/>
    <property type="match status" value="1"/>
</dbReference>
<accession>A0A8X8FWL9</accession>
<evidence type="ECO:0000313" key="2">
    <source>
        <dbReference type="EMBL" id="MBD7954237.1"/>
    </source>
</evidence>
<feature type="chain" id="PRO_5036476271" evidence="1">
    <location>
        <begin position="26"/>
        <end position="146"/>
    </location>
</feature>
<organism evidence="2 3">
    <name type="scientific">Stenotrophomonas lacuserhaii</name>
    <dbReference type="NCBI Taxonomy" id="2760084"/>
    <lineage>
        <taxon>Bacteria</taxon>
        <taxon>Pseudomonadati</taxon>
        <taxon>Pseudomonadota</taxon>
        <taxon>Gammaproteobacteria</taxon>
        <taxon>Lysobacterales</taxon>
        <taxon>Lysobacteraceae</taxon>
        <taxon>Stenotrophomonas</taxon>
    </lineage>
</organism>
<evidence type="ECO:0000313" key="3">
    <source>
        <dbReference type="Proteomes" id="UP000636938"/>
    </source>
</evidence>
<proteinExistence type="predicted"/>
<feature type="signal peptide" evidence="1">
    <location>
        <begin position="1"/>
        <end position="25"/>
    </location>
</feature>
<comment type="caution">
    <text evidence="2">The sequence shown here is derived from an EMBL/GenBank/DDBJ whole genome shotgun (WGS) entry which is preliminary data.</text>
</comment>
<evidence type="ECO:0000256" key="1">
    <source>
        <dbReference type="SAM" id="SignalP"/>
    </source>
</evidence>
<keyword evidence="3" id="KW-1185">Reference proteome</keyword>
<gene>
    <name evidence="2" type="ORF">H9654_08455</name>
</gene>
<name>A0A8X8FWL9_9GAMM</name>
<dbReference type="Proteomes" id="UP000636938">
    <property type="component" value="Unassembled WGS sequence"/>
</dbReference>
<dbReference type="RefSeq" id="WP_191770472.1">
    <property type="nucleotide sequence ID" value="NZ_JACSQS010000007.1"/>
</dbReference>
<dbReference type="EMBL" id="JACSQS010000007">
    <property type="protein sequence ID" value="MBD7954237.1"/>
    <property type="molecule type" value="Genomic_DNA"/>
</dbReference>
<dbReference type="AlphaFoldDB" id="A0A8X8FWL9"/>
<keyword evidence="1" id="KW-0732">Signal</keyword>
<sequence length="146" mass="16432">MLKHTCTGRRLGVACILAASASAGAALAQHRSVPAYPIDPYDPSTTVVIPQVAPPYPYPYPRPRHDETVVVRPRADRSSQLVSCSSHDQRYVRCEVQLSHRDTVYLTQQESRAPCRQGRDWGQDSGAIWVANGCRATFTIDRYYWR</sequence>